<accession>A0ABU1ZX26</accession>
<gene>
    <name evidence="2" type="ORF">J2S39_001165</name>
</gene>
<feature type="compositionally biased region" description="Basic and acidic residues" evidence="1">
    <location>
        <begin position="1"/>
        <end position="13"/>
    </location>
</feature>
<organism evidence="2 3">
    <name type="scientific">Corynebacterium guangdongense</name>
    <dbReference type="NCBI Taxonomy" id="1783348"/>
    <lineage>
        <taxon>Bacteria</taxon>
        <taxon>Bacillati</taxon>
        <taxon>Actinomycetota</taxon>
        <taxon>Actinomycetes</taxon>
        <taxon>Mycobacteriales</taxon>
        <taxon>Corynebacteriaceae</taxon>
        <taxon>Corynebacterium</taxon>
    </lineage>
</organism>
<dbReference type="EMBL" id="JAVDXZ010000001">
    <property type="protein sequence ID" value="MDR7329489.1"/>
    <property type="molecule type" value="Genomic_DNA"/>
</dbReference>
<evidence type="ECO:0000313" key="3">
    <source>
        <dbReference type="Proteomes" id="UP001180840"/>
    </source>
</evidence>
<dbReference type="Proteomes" id="UP001180840">
    <property type="component" value="Unassembled WGS sequence"/>
</dbReference>
<evidence type="ECO:0000256" key="1">
    <source>
        <dbReference type="SAM" id="MobiDB-lite"/>
    </source>
</evidence>
<evidence type="ECO:0008006" key="4">
    <source>
        <dbReference type="Google" id="ProtNLM"/>
    </source>
</evidence>
<proteinExistence type="predicted"/>
<reference evidence="2" key="1">
    <citation type="submission" date="2023-07" db="EMBL/GenBank/DDBJ databases">
        <title>Sequencing the genomes of 1000 actinobacteria strains.</title>
        <authorList>
            <person name="Klenk H.-P."/>
        </authorList>
    </citation>
    <scope>NUCLEOTIDE SEQUENCE</scope>
    <source>
        <strain evidence="2">DSM 107476</strain>
    </source>
</reference>
<sequence>MATDYDAPRRGAEAELETDSLDALKAADSNSNGMDDDGEIIEAFEPPSVDISGEELNVEVVPRREGEFTCGECFIVQDRKHLAYTENGVDICRDCA</sequence>
<keyword evidence="3" id="KW-1185">Reference proteome</keyword>
<feature type="region of interest" description="Disordered" evidence="1">
    <location>
        <begin position="1"/>
        <end position="21"/>
    </location>
</feature>
<protein>
    <recommendedName>
        <fullName evidence="4">DUF4193 domain-containing protein</fullName>
    </recommendedName>
</protein>
<name>A0ABU1ZX26_9CORY</name>
<dbReference type="RefSeq" id="WP_290194283.1">
    <property type="nucleotide sequence ID" value="NZ_CP047654.1"/>
</dbReference>
<dbReference type="InterPro" id="IPR025242">
    <property type="entry name" value="DUF4193"/>
</dbReference>
<evidence type="ECO:0000313" key="2">
    <source>
        <dbReference type="EMBL" id="MDR7329489.1"/>
    </source>
</evidence>
<comment type="caution">
    <text evidence="2">The sequence shown here is derived from an EMBL/GenBank/DDBJ whole genome shotgun (WGS) entry which is preliminary data.</text>
</comment>
<dbReference type="Pfam" id="PF13834">
    <property type="entry name" value="DUF4193"/>
    <property type="match status" value="1"/>
</dbReference>